<keyword evidence="4" id="KW-0808">Transferase</keyword>
<feature type="domain" description="PAC" evidence="8">
    <location>
        <begin position="391"/>
        <end position="442"/>
    </location>
</feature>
<feature type="domain" description="PAS" evidence="7">
    <location>
        <begin position="342"/>
        <end position="388"/>
    </location>
</feature>
<gene>
    <name evidence="9" type="ORF">B5K06_30980</name>
</gene>
<dbReference type="Gene3D" id="3.30.450.20">
    <property type="entry name" value="PAS domain"/>
    <property type="match status" value="3"/>
</dbReference>
<keyword evidence="5 9" id="KW-0418">Kinase</keyword>
<dbReference type="GO" id="GO:0000155">
    <property type="term" value="F:phosphorelay sensor kinase activity"/>
    <property type="evidence" value="ECO:0007669"/>
    <property type="project" value="InterPro"/>
</dbReference>
<dbReference type="InterPro" id="IPR036097">
    <property type="entry name" value="HisK_dim/P_sf"/>
</dbReference>
<evidence type="ECO:0000259" key="6">
    <source>
        <dbReference type="PROSITE" id="PS50109"/>
    </source>
</evidence>
<reference evidence="9 10" key="1">
    <citation type="submission" date="2017-03" db="EMBL/GenBank/DDBJ databases">
        <title>Genome analysis of Rhizobial strains effectives or ineffectives for nitrogen fixation isolated from bean seeds.</title>
        <authorList>
            <person name="Peralta H."/>
            <person name="Aguilar-Vera A."/>
            <person name="Mora Y."/>
            <person name="Vargas-Lagunas C."/>
            <person name="Girard L."/>
            <person name="Mora J."/>
        </authorList>
    </citation>
    <scope>NUCLEOTIDE SEQUENCE [LARGE SCALE GENOMIC DNA]</scope>
    <source>
        <strain evidence="9 10">CCGM3</strain>
    </source>
</reference>
<evidence type="ECO:0000256" key="1">
    <source>
        <dbReference type="ARBA" id="ARBA00000085"/>
    </source>
</evidence>
<dbReference type="SMART" id="SM00091">
    <property type="entry name" value="PAS"/>
    <property type="match status" value="3"/>
</dbReference>
<evidence type="ECO:0000256" key="2">
    <source>
        <dbReference type="ARBA" id="ARBA00012438"/>
    </source>
</evidence>
<name>A0A370KF18_9HYPH</name>
<dbReference type="InterPro" id="IPR035965">
    <property type="entry name" value="PAS-like_dom_sf"/>
</dbReference>
<dbReference type="InterPro" id="IPR013655">
    <property type="entry name" value="PAS_fold_3"/>
</dbReference>
<comment type="caution">
    <text evidence="9">The sequence shown here is derived from an EMBL/GenBank/DDBJ whole genome shotgun (WGS) entry which is preliminary data.</text>
</comment>
<accession>A0A370KF18</accession>
<dbReference type="InterPro" id="IPR001610">
    <property type="entry name" value="PAC"/>
</dbReference>
<dbReference type="PROSITE" id="PS50109">
    <property type="entry name" value="HIS_KIN"/>
    <property type="match status" value="1"/>
</dbReference>
<evidence type="ECO:0000313" key="9">
    <source>
        <dbReference type="EMBL" id="RDJ02930.1"/>
    </source>
</evidence>
<dbReference type="NCBIfam" id="TIGR00229">
    <property type="entry name" value="sensory_box"/>
    <property type="match status" value="1"/>
</dbReference>
<proteinExistence type="predicted"/>
<dbReference type="PROSITE" id="PS50113">
    <property type="entry name" value="PAC"/>
    <property type="match status" value="2"/>
</dbReference>
<dbReference type="SUPFAM" id="SSF55874">
    <property type="entry name" value="ATPase domain of HSP90 chaperone/DNA topoisomerase II/histidine kinase"/>
    <property type="match status" value="1"/>
</dbReference>
<evidence type="ECO:0000256" key="3">
    <source>
        <dbReference type="ARBA" id="ARBA00022553"/>
    </source>
</evidence>
<evidence type="ECO:0000313" key="10">
    <source>
        <dbReference type="Proteomes" id="UP000254939"/>
    </source>
</evidence>
<dbReference type="InterPro" id="IPR036890">
    <property type="entry name" value="HATPase_C_sf"/>
</dbReference>
<dbReference type="InterPro" id="IPR052162">
    <property type="entry name" value="Sensor_kinase/Photoreceptor"/>
</dbReference>
<dbReference type="InterPro" id="IPR003594">
    <property type="entry name" value="HATPase_dom"/>
</dbReference>
<dbReference type="InterPro" id="IPR003661">
    <property type="entry name" value="HisK_dim/P_dom"/>
</dbReference>
<dbReference type="Pfam" id="PF02518">
    <property type="entry name" value="HATPase_c"/>
    <property type="match status" value="1"/>
</dbReference>
<dbReference type="SUPFAM" id="SSF47384">
    <property type="entry name" value="Homodimeric domain of signal transducing histidine kinase"/>
    <property type="match status" value="1"/>
</dbReference>
<dbReference type="SMART" id="SM00086">
    <property type="entry name" value="PAC"/>
    <property type="match status" value="3"/>
</dbReference>
<feature type="domain" description="PAS" evidence="7">
    <location>
        <begin position="212"/>
        <end position="261"/>
    </location>
</feature>
<dbReference type="CDD" id="cd00082">
    <property type="entry name" value="HisKA"/>
    <property type="match status" value="1"/>
</dbReference>
<dbReference type="EMBL" id="NAAC01000045">
    <property type="protein sequence ID" value="RDJ02930.1"/>
    <property type="molecule type" value="Genomic_DNA"/>
</dbReference>
<dbReference type="CDD" id="cd00130">
    <property type="entry name" value="PAS"/>
    <property type="match status" value="2"/>
</dbReference>
<dbReference type="OrthoDB" id="226486at2"/>
<dbReference type="InterPro" id="IPR000700">
    <property type="entry name" value="PAS-assoc_C"/>
</dbReference>
<dbReference type="Gene3D" id="3.30.565.10">
    <property type="entry name" value="Histidine kinase-like ATPase, C-terminal domain"/>
    <property type="match status" value="1"/>
</dbReference>
<dbReference type="Proteomes" id="UP000254939">
    <property type="component" value="Unassembled WGS sequence"/>
</dbReference>
<dbReference type="PRINTS" id="PR00344">
    <property type="entry name" value="BCTRLSENSOR"/>
</dbReference>
<evidence type="ECO:0000259" key="8">
    <source>
        <dbReference type="PROSITE" id="PS50113"/>
    </source>
</evidence>
<dbReference type="PANTHER" id="PTHR43304:SF1">
    <property type="entry name" value="PAC DOMAIN-CONTAINING PROTEIN"/>
    <property type="match status" value="1"/>
</dbReference>
<dbReference type="AlphaFoldDB" id="A0A370KF18"/>
<dbReference type="Gene3D" id="1.10.287.130">
    <property type="match status" value="1"/>
</dbReference>
<dbReference type="SMART" id="SM00387">
    <property type="entry name" value="HATPase_c"/>
    <property type="match status" value="1"/>
</dbReference>
<keyword evidence="3" id="KW-0597">Phosphoprotein</keyword>
<evidence type="ECO:0000256" key="5">
    <source>
        <dbReference type="ARBA" id="ARBA00022777"/>
    </source>
</evidence>
<evidence type="ECO:0000256" key="4">
    <source>
        <dbReference type="ARBA" id="ARBA00022679"/>
    </source>
</evidence>
<feature type="domain" description="PAC" evidence="8">
    <location>
        <begin position="264"/>
        <end position="316"/>
    </location>
</feature>
<organism evidence="9 10">
    <name type="scientific">Rhizobium grahamii</name>
    <dbReference type="NCBI Taxonomy" id="1120045"/>
    <lineage>
        <taxon>Bacteria</taxon>
        <taxon>Pseudomonadati</taxon>
        <taxon>Pseudomonadota</taxon>
        <taxon>Alphaproteobacteria</taxon>
        <taxon>Hyphomicrobiales</taxon>
        <taxon>Rhizobiaceae</taxon>
        <taxon>Rhizobium/Agrobacterium group</taxon>
        <taxon>Rhizobium</taxon>
    </lineage>
</organism>
<evidence type="ECO:0000259" key="7">
    <source>
        <dbReference type="PROSITE" id="PS50112"/>
    </source>
</evidence>
<dbReference type="InterPro" id="IPR000014">
    <property type="entry name" value="PAS"/>
</dbReference>
<dbReference type="InterPro" id="IPR004358">
    <property type="entry name" value="Sig_transdc_His_kin-like_C"/>
</dbReference>
<comment type="catalytic activity">
    <reaction evidence="1">
        <text>ATP + protein L-histidine = ADP + protein N-phospho-L-histidine.</text>
        <dbReference type="EC" id="2.7.13.3"/>
    </reaction>
</comment>
<dbReference type="PROSITE" id="PS50112">
    <property type="entry name" value="PAS"/>
    <property type="match status" value="2"/>
</dbReference>
<protein>
    <recommendedName>
        <fullName evidence="2">histidine kinase</fullName>
        <ecNumber evidence="2">2.7.13.3</ecNumber>
    </recommendedName>
</protein>
<dbReference type="FunFam" id="3.30.450.20:FF:000099">
    <property type="entry name" value="Sensory box sensor histidine kinase"/>
    <property type="match status" value="1"/>
</dbReference>
<dbReference type="SUPFAM" id="SSF55785">
    <property type="entry name" value="PYP-like sensor domain (PAS domain)"/>
    <property type="match status" value="3"/>
</dbReference>
<dbReference type="EC" id="2.7.13.3" evidence="2"/>
<feature type="domain" description="Histidine kinase" evidence="6">
    <location>
        <begin position="587"/>
        <end position="803"/>
    </location>
</feature>
<sequence length="816" mass="89963">MTTNSTDSIHSHDPVLARHAAKATAMSDGDRLRRCINDILAITDLPTKWLGLGLEDICQRLLDVVGPLLNVDFLILRIALREGEQDTQIAWFGNLAGLENSTGFRHSVTSMFGGVISALSQETAVQLGGARCSYVLEKLEANGAKGLLVAGSRATSFPDEHDRPLLRVAANQAASAIGEALRFREDAHAGILSERNKIVDAIPVMAWSCLPNGSADYFNMHFLAYLGITTEEAVGWKWMSALHPDDAEQLKGIWLELLKSGRRGEAEARLRRSDGEYRWFLFRANPVFAEDGSVVRWYGTNTDIDDRKRAEEELRRTAAFLEQGQRLTQTGSVWWKPSSGQIYWSDGAYRVAGYPVTQKPTVNLILDRCHPEDLPMVREIVNRAIYDGTNMDLEHRLLLPDGEIKYVHVVLQNISSDAADPEFIGAVTDITGRTIADKKLRRSDVLLAEGQRISMTGTFSWKVDSDELAFSDELNRIFGFDPDVVVDFDRIAARVYEEDLELLAKKMAEVRLGGDNPDYDIRLLVDGRIKYVRVVGRIVRHLDGTSECIGAVQDVSAQRLAEQARDRLRSELAQLARVMSLSTVAASIAHEVNQPLAGIITNASTSLRMLAETPPNVSGAIETARRTIRDVNRAADVIVRLRTLFKRGVATIEPLDLNAAAREVIALLTNDMQRSRISLHSEFSGELPLIVGDRVQLQQVVMNLLRNSIDAMAENSPSSRKIVIRTEPEDDGGVQLTVTDTGSGLATPEIERLFDPFHTTKLYGMGIGLSVSRSIVEAHGGRIWAAPVSGGGAMFGFWIPGRDKPNSPSAMKADPP</sequence>
<dbReference type="PANTHER" id="PTHR43304">
    <property type="entry name" value="PHYTOCHROME-LIKE PROTEIN CPH1"/>
    <property type="match status" value="1"/>
</dbReference>
<dbReference type="Pfam" id="PF08447">
    <property type="entry name" value="PAS_3"/>
    <property type="match status" value="2"/>
</dbReference>
<dbReference type="InterPro" id="IPR005467">
    <property type="entry name" value="His_kinase_dom"/>
</dbReference>